<proteinExistence type="predicted"/>
<dbReference type="AlphaFoldDB" id="A0A1I2D4C1"/>
<reference evidence="2 3" key="1">
    <citation type="submission" date="2016-10" db="EMBL/GenBank/DDBJ databases">
        <authorList>
            <person name="de Groot N.N."/>
        </authorList>
    </citation>
    <scope>NUCLEOTIDE SEQUENCE [LARGE SCALE GENOMIC DNA]</scope>
    <source>
        <strain evidence="2 3">CGMCC 4.3510</strain>
    </source>
</reference>
<feature type="region of interest" description="Disordered" evidence="1">
    <location>
        <begin position="86"/>
        <end position="117"/>
    </location>
</feature>
<name>A0A1I2D4C1_9ACTN</name>
<sequence>MISEPELTGGAGEDGRPVDLVADTDGAGFGDGPRPAARPRPPWVWVLGAVLLTSAVWAGGTYAYDRGHDGRPDLHGYRLGQSPCGGDTFKPLTDAVGAENDQPAPDLMGTGSPATQHRGAAVDRIRCDFNTRANQPEGGGTTAYAVMVSVDLHKKVDPRTEFDDDVRVLNDGLTTAGDVNSVPELGDKAYFLSSGTDSMELKVLDGGAVFTLDFSAYVQPNVSEDTLNGLDGGDYPLVADLTQYRPAMIQVTRNLMSALRKN</sequence>
<accession>A0A1I2D4C1</accession>
<keyword evidence="3" id="KW-1185">Reference proteome</keyword>
<organism evidence="2 3">
    <name type="scientific">Actinacidiphila alni</name>
    <dbReference type="NCBI Taxonomy" id="380248"/>
    <lineage>
        <taxon>Bacteria</taxon>
        <taxon>Bacillati</taxon>
        <taxon>Actinomycetota</taxon>
        <taxon>Actinomycetes</taxon>
        <taxon>Kitasatosporales</taxon>
        <taxon>Streptomycetaceae</taxon>
        <taxon>Actinacidiphila</taxon>
    </lineage>
</organism>
<dbReference type="OrthoDB" id="4515152at2"/>
<evidence type="ECO:0000256" key="1">
    <source>
        <dbReference type="SAM" id="MobiDB-lite"/>
    </source>
</evidence>
<evidence type="ECO:0000313" key="2">
    <source>
        <dbReference type="EMBL" id="SFE74820.1"/>
    </source>
</evidence>
<dbReference type="EMBL" id="FONG01000005">
    <property type="protein sequence ID" value="SFE74820.1"/>
    <property type="molecule type" value="Genomic_DNA"/>
</dbReference>
<protein>
    <submittedName>
        <fullName evidence="2">Uncharacterized protein</fullName>
    </submittedName>
</protein>
<dbReference type="Proteomes" id="UP000199323">
    <property type="component" value="Unassembled WGS sequence"/>
</dbReference>
<dbReference type="RefSeq" id="WP_093713091.1">
    <property type="nucleotide sequence ID" value="NZ_FONG01000005.1"/>
</dbReference>
<evidence type="ECO:0000313" key="3">
    <source>
        <dbReference type="Proteomes" id="UP000199323"/>
    </source>
</evidence>
<dbReference type="STRING" id="380248.SAMN05216251_10552"/>
<feature type="region of interest" description="Disordered" evidence="1">
    <location>
        <begin position="1"/>
        <end position="40"/>
    </location>
</feature>
<gene>
    <name evidence="2" type="ORF">SAMN05216251_10552</name>
</gene>